<sequence length="456" mass="49882">MQQIFYVICFLSFLLILGVFIKSKVKIFQELFIPASVIGGFIGLIFGPEVLGKVFSFSLPAAWLKEMALLPGILIVPVVAAVPLGLEFKGSNGKGVVRDVGLMGGILFIATFLQEIVGYFVNFICTRFLNIDLYGSFGVELNAGFSGGHGTAGMIGRTLQEMNMDYWAVAQGIATTTATFGLIGGILFGIFLINKACRKGETSLLKKPSDIPMELKRGYYTDISKQGSIGRETMLSSSIDALAFHAAIIFSVCGISYIILMIIKKYKIPVLSSFSVWAFAMVIMIIVWKVIKKLGLEWCVDTKVKSKITSMLTEFAVVSAVATLPLRAVFSYFIPIMAMMILGFIATWWCIKYFSYKYFKGNYAFERAVAMLGTCLGVFLTGLLLLRICDPEFSTPVLGDYSLGFSLTALIGPILMVSCINLSLAYGPLIPILLNIGLMAIFYIIMVGLDKKGKSS</sequence>
<reference evidence="3" key="1">
    <citation type="journal article" date="2018" name="MSphere">
        <title>Fusobacterium Genomics Using MinION and Illumina Sequencing Enables Genome Completion and Correction.</title>
        <authorList>
            <person name="Todd S.M."/>
            <person name="Settlage R.E."/>
            <person name="Lahmers K.K."/>
            <person name="Slade D.J."/>
        </authorList>
    </citation>
    <scope>NUCLEOTIDE SEQUENCE [LARGE SCALE GENOMIC DNA]</scope>
    <source>
        <strain evidence="3">ATCC 27725</strain>
    </source>
</reference>
<evidence type="ECO:0000256" key="1">
    <source>
        <dbReference type="SAM" id="Phobius"/>
    </source>
</evidence>
<protein>
    <submittedName>
        <fullName evidence="2">Sodium:glutamate symporter</fullName>
    </submittedName>
</protein>
<feature type="transmembrane region" description="Helical" evidence="1">
    <location>
        <begin position="28"/>
        <end position="47"/>
    </location>
</feature>
<feature type="transmembrane region" description="Helical" evidence="1">
    <location>
        <begin position="100"/>
        <end position="121"/>
    </location>
</feature>
<feature type="transmembrane region" description="Helical" evidence="1">
    <location>
        <begin position="401"/>
        <end position="422"/>
    </location>
</feature>
<feature type="transmembrane region" description="Helical" evidence="1">
    <location>
        <begin position="241"/>
        <end position="263"/>
    </location>
</feature>
<dbReference type="RefSeq" id="WP_005949562.1">
    <property type="nucleotide sequence ID" value="NZ_CP028103.1"/>
</dbReference>
<feature type="transmembrane region" description="Helical" evidence="1">
    <location>
        <begin position="5"/>
        <end position="21"/>
    </location>
</feature>
<keyword evidence="1" id="KW-1133">Transmembrane helix</keyword>
<dbReference type="GeneID" id="77466728"/>
<feature type="transmembrane region" description="Helical" evidence="1">
    <location>
        <begin position="269"/>
        <end position="288"/>
    </location>
</feature>
<dbReference type="InterPro" id="IPR004445">
    <property type="entry name" value="GltS"/>
</dbReference>
<feature type="transmembrane region" description="Helical" evidence="1">
    <location>
        <begin position="67"/>
        <end position="88"/>
    </location>
</feature>
<dbReference type="Pfam" id="PF03616">
    <property type="entry name" value="Glt_symporter"/>
    <property type="match status" value="1"/>
</dbReference>
<dbReference type="EMBL" id="CP028103">
    <property type="protein sequence ID" value="AVQ30039.1"/>
    <property type="molecule type" value="Genomic_DNA"/>
</dbReference>
<evidence type="ECO:0000313" key="3">
    <source>
        <dbReference type="Proteomes" id="UP000241238"/>
    </source>
</evidence>
<feature type="transmembrane region" description="Helical" evidence="1">
    <location>
        <begin position="429"/>
        <end position="449"/>
    </location>
</feature>
<organism evidence="2 3">
    <name type="scientific">Fusobacterium varium ATCC 27725</name>
    <dbReference type="NCBI Taxonomy" id="469618"/>
    <lineage>
        <taxon>Bacteria</taxon>
        <taxon>Fusobacteriati</taxon>
        <taxon>Fusobacteriota</taxon>
        <taxon>Fusobacteriia</taxon>
        <taxon>Fusobacteriales</taxon>
        <taxon>Fusobacteriaceae</taxon>
        <taxon>Fusobacterium</taxon>
    </lineage>
</organism>
<proteinExistence type="predicted"/>
<dbReference type="PANTHER" id="PTHR36178">
    <property type="entry name" value="SLR0625 PROTEIN"/>
    <property type="match status" value="1"/>
</dbReference>
<accession>A0ABN5JGZ7</accession>
<keyword evidence="1" id="KW-0812">Transmembrane</keyword>
<keyword evidence="1" id="KW-0472">Membrane</keyword>
<feature type="transmembrane region" description="Helical" evidence="1">
    <location>
        <begin position="308"/>
        <end position="326"/>
    </location>
</feature>
<dbReference type="Proteomes" id="UP000241238">
    <property type="component" value="Chromosome"/>
</dbReference>
<evidence type="ECO:0000313" key="2">
    <source>
        <dbReference type="EMBL" id="AVQ30039.1"/>
    </source>
</evidence>
<dbReference type="PANTHER" id="PTHR36178:SF1">
    <property type="entry name" value="SODIUM_GLUTAMATE SYMPORTER"/>
    <property type="match status" value="1"/>
</dbReference>
<keyword evidence="3" id="KW-1185">Reference proteome</keyword>
<feature type="transmembrane region" description="Helical" evidence="1">
    <location>
        <begin position="332"/>
        <end position="356"/>
    </location>
</feature>
<gene>
    <name evidence="2" type="ORF">C4N18_01895</name>
</gene>
<feature type="transmembrane region" description="Helical" evidence="1">
    <location>
        <begin position="368"/>
        <end position="389"/>
    </location>
</feature>
<feature type="transmembrane region" description="Helical" evidence="1">
    <location>
        <begin position="166"/>
        <end position="193"/>
    </location>
</feature>
<name>A0ABN5JGZ7_FUSVA</name>